<protein>
    <submittedName>
        <fullName evidence="1">Uncharacterized protein</fullName>
    </submittedName>
</protein>
<dbReference type="EMBL" id="RBNI01002476">
    <property type="protein sequence ID" value="RUP49248.1"/>
    <property type="molecule type" value="Genomic_DNA"/>
</dbReference>
<accession>A0A433DEJ1</accession>
<comment type="caution">
    <text evidence="1">The sequence shown here is derived from an EMBL/GenBank/DDBJ whole genome shotgun (WGS) entry which is preliminary data.</text>
</comment>
<evidence type="ECO:0000313" key="1">
    <source>
        <dbReference type="EMBL" id="RUP49248.1"/>
    </source>
</evidence>
<reference evidence="1 2" key="1">
    <citation type="journal article" date="2018" name="New Phytol.">
        <title>Phylogenomics of Endogonaceae and evolution of mycorrhizas within Mucoromycota.</title>
        <authorList>
            <person name="Chang Y."/>
            <person name="Desiro A."/>
            <person name="Na H."/>
            <person name="Sandor L."/>
            <person name="Lipzen A."/>
            <person name="Clum A."/>
            <person name="Barry K."/>
            <person name="Grigoriev I.V."/>
            <person name="Martin F.M."/>
            <person name="Stajich J.E."/>
            <person name="Smith M.E."/>
            <person name="Bonito G."/>
            <person name="Spatafora J.W."/>
        </authorList>
    </citation>
    <scope>NUCLEOTIDE SEQUENCE [LARGE SCALE GENOMIC DNA]</scope>
    <source>
        <strain evidence="1 2">GMNB39</strain>
    </source>
</reference>
<evidence type="ECO:0000313" key="2">
    <source>
        <dbReference type="Proteomes" id="UP000268093"/>
    </source>
</evidence>
<sequence>MNTTNTDPQNVSDGAKIFVWSVVAIGTVSCGFIGCKVLLDANRIRWSCFVLALLTLGMAVANGLDATGTFTGVLYCELTSITALLFSNLITLITLDLGGKFYGPEERINGLYWVSVVANILINMVFIVSLIMHNIPSVFIASITIDHIARMCVPVVIFISFVYAFYPVIVIGTDVDHRPVLVIAVGVWFLAGMFFLSVFYLITLVISIVFPFNLYHEINVIQTSIEAFLRFAILDFYSTQPTKFILVIAKRLFPSSVESSSNDNYLSGRYELRLGVAIKLQDDQSMSKPTATEIV</sequence>
<proteinExistence type="predicted"/>
<organism evidence="1 2">
    <name type="scientific">Jimgerdemannia flammicorona</name>
    <dbReference type="NCBI Taxonomy" id="994334"/>
    <lineage>
        <taxon>Eukaryota</taxon>
        <taxon>Fungi</taxon>
        <taxon>Fungi incertae sedis</taxon>
        <taxon>Mucoromycota</taxon>
        <taxon>Mucoromycotina</taxon>
        <taxon>Endogonomycetes</taxon>
        <taxon>Endogonales</taxon>
        <taxon>Endogonaceae</taxon>
        <taxon>Jimgerdemannia</taxon>
    </lineage>
</organism>
<keyword evidence="2" id="KW-1185">Reference proteome</keyword>
<dbReference type="Proteomes" id="UP000268093">
    <property type="component" value="Unassembled WGS sequence"/>
</dbReference>
<gene>
    <name evidence="1" type="ORF">BC936DRAFT_142969</name>
</gene>
<name>A0A433DEJ1_9FUNG</name>